<proteinExistence type="predicted"/>
<comment type="caution">
    <text evidence="1">The sequence shown here is derived from an EMBL/GenBank/DDBJ whole genome shotgun (WGS) entry which is preliminary data.</text>
</comment>
<name>A0ABS1NRM7_9ACTN</name>
<keyword evidence="2" id="KW-1185">Reference proteome</keyword>
<dbReference type="Proteomes" id="UP000634229">
    <property type="component" value="Unassembled WGS sequence"/>
</dbReference>
<dbReference type="EMBL" id="JAERRF010000067">
    <property type="protein sequence ID" value="MBL1102756.1"/>
    <property type="molecule type" value="Genomic_DNA"/>
</dbReference>
<evidence type="ECO:0000313" key="1">
    <source>
        <dbReference type="EMBL" id="MBL1102756.1"/>
    </source>
</evidence>
<accession>A0ABS1NRM7</accession>
<organism evidence="1 2">
    <name type="scientific">Streptomyces coffeae</name>
    <dbReference type="NCBI Taxonomy" id="621382"/>
    <lineage>
        <taxon>Bacteria</taxon>
        <taxon>Bacillati</taxon>
        <taxon>Actinomycetota</taxon>
        <taxon>Actinomycetes</taxon>
        <taxon>Kitasatosporales</taxon>
        <taxon>Streptomycetaceae</taxon>
        <taxon>Streptomyces</taxon>
    </lineage>
</organism>
<sequence length="46" mass="5196">MTLKSLVSDLRFALHNTPLSHSSTYQEVEKTLKAEVPDYFGGRTNI</sequence>
<dbReference type="RefSeq" id="WP_201883345.1">
    <property type="nucleotide sequence ID" value="NZ_JAERRF010000067.1"/>
</dbReference>
<gene>
    <name evidence="1" type="ORF">JK363_40515</name>
</gene>
<reference evidence="1 2" key="1">
    <citation type="submission" date="2021-01" db="EMBL/GenBank/DDBJ databases">
        <title>WGS of actinomycetes isolated from Thailand.</title>
        <authorList>
            <person name="Thawai C."/>
        </authorList>
    </citation>
    <scope>NUCLEOTIDE SEQUENCE [LARGE SCALE GENOMIC DNA]</scope>
    <source>
        <strain evidence="1 2">CA1R205</strain>
    </source>
</reference>
<protein>
    <submittedName>
        <fullName evidence="1">Uncharacterized protein</fullName>
    </submittedName>
</protein>
<evidence type="ECO:0000313" key="2">
    <source>
        <dbReference type="Proteomes" id="UP000634229"/>
    </source>
</evidence>